<reference evidence="9" key="3">
    <citation type="submission" date="2023-05" db="EMBL/GenBank/DDBJ databases">
        <title>Cataloging the Phylogenetic Diversity of Human Bladder Bacteria.</title>
        <authorList>
            <person name="Du J."/>
        </authorList>
    </citation>
    <scope>NUCLEOTIDE SEQUENCE</scope>
    <source>
        <strain evidence="9">UMB10101</strain>
    </source>
</reference>
<gene>
    <name evidence="10" type="ORF">D2965_03260</name>
    <name evidence="8" type="ORF">HMPREF3233_00933</name>
    <name evidence="9" type="ORF">QP520_09010</name>
</gene>
<dbReference type="Proteomes" id="UP000070226">
    <property type="component" value="Unassembled WGS sequence"/>
</dbReference>
<feature type="binding site" evidence="4">
    <location>
        <position position="72"/>
    </location>
    <ligand>
        <name>(S)-malate</name>
        <dbReference type="ChEBI" id="CHEBI:15589"/>
    </ligand>
</feature>
<evidence type="ECO:0000256" key="1">
    <source>
        <dbReference type="ARBA" id="ARBA00008785"/>
    </source>
</evidence>
<evidence type="ECO:0000313" key="12">
    <source>
        <dbReference type="Proteomes" id="UP000277803"/>
    </source>
</evidence>
<dbReference type="InterPro" id="IPR037062">
    <property type="entry name" value="Malic_N_dom_sf"/>
</dbReference>
<dbReference type="EMBL" id="JASORJ010000025">
    <property type="protein sequence ID" value="MDK7357764.1"/>
    <property type="molecule type" value="Genomic_DNA"/>
</dbReference>
<keyword evidence="5" id="KW-0479">Metal-binding</keyword>
<protein>
    <submittedName>
        <fullName evidence="9">NADP-dependent malic enzyme</fullName>
    </submittedName>
    <submittedName>
        <fullName evidence="8">Putative NAD-dependent malic enzyme</fullName>
    </submittedName>
</protein>
<feature type="binding site" evidence="5">
    <location>
        <position position="133"/>
    </location>
    <ligand>
        <name>a divalent metal cation</name>
        <dbReference type="ChEBI" id="CHEBI:60240"/>
    </ligand>
</feature>
<dbReference type="GeneID" id="57774132"/>
<dbReference type="SMART" id="SM01274">
    <property type="entry name" value="malic"/>
    <property type="match status" value="1"/>
</dbReference>
<evidence type="ECO:0000313" key="9">
    <source>
        <dbReference type="EMBL" id="MDK7357764.1"/>
    </source>
</evidence>
<feature type="active site" description="Proton acceptor" evidence="3">
    <location>
        <position position="91"/>
    </location>
</feature>
<dbReference type="PATRIC" id="fig|39777.7.peg.907"/>
<dbReference type="AlphaFoldDB" id="A0A133S4T5"/>
<evidence type="ECO:0000313" key="11">
    <source>
        <dbReference type="Proteomes" id="UP000070226"/>
    </source>
</evidence>
<dbReference type="InterPro" id="IPR012302">
    <property type="entry name" value="Malic_NAD-bd"/>
</dbReference>
<evidence type="ECO:0000313" key="8">
    <source>
        <dbReference type="EMBL" id="KXA64452.1"/>
    </source>
</evidence>
<evidence type="ECO:0000256" key="2">
    <source>
        <dbReference type="ARBA" id="ARBA00023002"/>
    </source>
</evidence>
<dbReference type="PANTHER" id="PTHR43237:SF4">
    <property type="entry name" value="NADP-DEPENDENT MALIC ENZYME"/>
    <property type="match status" value="1"/>
</dbReference>
<dbReference type="STRING" id="39777.B7L28_02320"/>
<dbReference type="Proteomes" id="UP000277803">
    <property type="component" value="Unassembled WGS sequence"/>
</dbReference>
<dbReference type="EMBL" id="LRQT01000024">
    <property type="protein sequence ID" value="KXA64452.1"/>
    <property type="molecule type" value="Genomic_DNA"/>
</dbReference>
<reference evidence="8 11" key="1">
    <citation type="submission" date="2016-01" db="EMBL/GenBank/DDBJ databases">
        <authorList>
            <person name="Oliw E.H."/>
        </authorList>
    </citation>
    <scope>NUCLEOTIDE SEQUENCE [LARGE SCALE GENOMIC DNA]</scope>
    <source>
        <strain evidence="8 11">CMW7756B</strain>
    </source>
</reference>
<dbReference type="InterPro" id="IPR046346">
    <property type="entry name" value="Aminoacid_DH-like_N_sf"/>
</dbReference>
<evidence type="ECO:0000256" key="5">
    <source>
        <dbReference type="PIRSR" id="PIRSR000106-3"/>
    </source>
</evidence>
<reference evidence="10 12" key="2">
    <citation type="submission" date="2018-09" db="EMBL/GenBank/DDBJ databases">
        <title>Genome sequence of Veillonella atypica isolated from periodontal Korean patients.</title>
        <authorList>
            <person name="Lee J.-H."/>
            <person name="Moon J.-H."/>
            <person name="Shin S.-Y."/>
        </authorList>
    </citation>
    <scope>NUCLEOTIDE SEQUENCE [LARGE SCALE GENOMIC DNA]</scope>
    <source>
        <strain evidence="10 12">KHUD_V1</strain>
    </source>
</reference>
<dbReference type="GO" id="GO:0004470">
    <property type="term" value="F:malic enzyme activity"/>
    <property type="evidence" value="ECO:0007669"/>
    <property type="project" value="InterPro"/>
</dbReference>
<evidence type="ECO:0000259" key="6">
    <source>
        <dbReference type="SMART" id="SM00919"/>
    </source>
</evidence>
<feature type="binding site" evidence="4">
    <location>
        <position position="285"/>
    </location>
    <ligand>
        <name>(S)-malate</name>
        <dbReference type="ChEBI" id="CHEBI:15589"/>
    </ligand>
</feature>
<comment type="cofactor">
    <cofactor evidence="5">
        <name>Mg(2+)</name>
        <dbReference type="ChEBI" id="CHEBI:18420"/>
    </cofactor>
    <cofactor evidence="5">
        <name>Mn(2+)</name>
        <dbReference type="ChEBI" id="CHEBI:29035"/>
    </cofactor>
    <text evidence="5">Divalent metal cations. Prefers magnesium or manganese.</text>
</comment>
<dbReference type="InterPro" id="IPR036291">
    <property type="entry name" value="NAD(P)-bd_dom_sf"/>
</dbReference>
<dbReference type="SUPFAM" id="SSF53223">
    <property type="entry name" value="Aminoacid dehydrogenase-like, N-terminal domain"/>
    <property type="match status" value="1"/>
</dbReference>
<dbReference type="PIRSF" id="PIRSF000106">
    <property type="entry name" value="ME"/>
    <property type="match status" value="1"/>
</dbReference>
<dbReference type="GO" id="GO:0051287">
    <property type="term" value="F:NAD binding"/>
    <property type="evidence" value="ECO:0007669"/>
    <property type="project" value="InterPro"/>
</dbReference>
<sequence length="401" mass="42646">MDVRELAVQKKRELKGFLTVGTKYELKDAHDLSVAYTPGVAEPCLRIKDNEAESFELTCRSNMVAVVSDGTRVLGLGDIGAAAALPVMEGKSLLFKKFGDVDCIPLVVDTKDADTLINTVKLLQKNFAGINLEDISSPKCYEIENRLKEELEIPVFHDDQHGTAIACLAGVKGALRLVKKDLATAKIVVNGAGAAGANIARLLYLAGARDITVLVSSGVLHKDYKRLDSLQTELIDLLGLEEKHGNLAENAKGADILLGVSAAGAFTKEILENLADDAIVFAMANPNPEATYADMKAAGVRIAGTGRSDAPNQINNVAVFPGIFRGAIDVRASKITDEMKLAAADALAHLIPDSELNDENIMPSVFDPRVAPAVAKAVAEVAVKQGIAKNPQIVEDGHYEG</sequence>
<evidence type="ECO:0000259" key="7">
    <source>
        <dbReference type="SMART" id="SM01274"/>
    </source>
</evidence>
<comment type="similarity">
    <text evidence="1">Belongs to the malic enzymes family.</text>
</comment>
<dbReference type="SUPFAM" id="SSF51735">
    <property type="entry name" value="NAD(P)-binding Rossmann-fold domains"/>
    <property type="match status" value="1"/>
</dbReference>
<comment type="caution">
    <text evidence="8">The sequence shown here is derived from an EMBL/GenBank/DDBJ whole genome shotgun (WGS) entry which is preliminary data.</text>
</comment>
<dbReference type="Gene3D" id="3.40.50.720">
    <property type="entry name" value="NAD(P)-binding Rossmann-like Domain"/>
    <property type="match status" value="1"/>
</dbReference>
<feature type="binding site" evidence="5">
    <location>
        <position position="134"/>
    </location>
    <ligand>
        <name>a divalent metal cation</name>
        <dbReference type="ChEBI" id="CHEBI:60240"/>
    </ligand>
</feature>
<dbReference type="Gene3D" id="3.40.50.10380">
    <property type="entry name" value="Malic enzyme, N-terminal domain"/>
    <property type="match status" value="1"/>
</dbReference>
<organism evidence="8">
    <name type="scientific">Veillonella atypica</name>
    <dbReference type="NCBI Taxonomy" id="39777"/>
    <lineage>
        <taxon>Bacteria</taxon>
        <taxon>Bacillati</taxon>
        <taxon>Bacillota</taxon>
        <taxon>Negativicutes</taxon>
        <taxon>Veillonellales</taxon>
        <taxon>Veillonellaceae</taxon>
        <taxon>Veillonella</taxon>
    </lineage>
</organism>
<dbReference type="Proteomes" id="UP001236274">
    <property type="component" value="Unassembled WGS sequence"/>
</dbReference>
<evidence type="ECO:0000256" key="4">
    <source>
        <dbReference type="PIRSR" id="PIRSR000106-2"/>
    </source>
</evidence>
<dbReference type="InterPro" id="IPR012301">
    <property type="entry name" value="Malic_N_dom"/>
</dbReference>
<name>A0A133S4T5_9FIRM</name>
<dbReference type="EMBL" id="QXZZ01000016">
    <property type="protein sequence ID" value="RJY50980.1"/>
    <property type="molecule type" value="Genomic_DNA"/>
</dbReference>
<dbReference type="SMART" id="SM00919">
    <property type="entry name" value="Malic_M"/>
    <property type="match status" value="1"/>
</dbReference>
<feature type="active site" description="Proton donor" evidence="3">
    <location>
        <position position="36"/>
    </location>
</feature>
<evidence type="ECO:0000256" key="3">
    <source>
        <dbReference type="PIRSR" id="PIRSR000106-1"/>
    </source>
</evidence>
<dbReference type="Pfam" id="PF00390">
    <property type="entry name" value="malic"/>
    <property type="match status" value="1"/>
</dbReference>
<dbReference type="GO" id="GO:0046872">
    <property type="term" value="F:metal ion binding"/>
    <property type="evidence" value="ECO:0007669"/>
    <property type="project" value="UniProtKB-KW"/>
</dbReference>
<dbReference type="PANTHER" id="PTHR43237">
    <property type="entry name" value="NADP-DEPENDENT MALIC ENZYME"/>
    <property type="match status" value="1"/>
</dbReference>
<dbReference type="KEGG" id="vat:B7L28_02320"/>
<accession>A0A133S4T5</accession>
<dbReference type="RefSeq" id="WP_005380274.1">
    <property type="nucleotide sequence ID" value="NZ_CABKSO010000001.1"/>
</dbReference>
<feature type="binding site" evidence="4">
    <location>
        <position position="315"/>
    </location>
    <ligand>
        <name>(S)-malate</name>
        <dbReference type="ChEBI" id="CHEBI:15589"/>
    </ligand>
</feature>
<dbReference type="Pfam" id="PF03949">
    <property type="entry name" value="Malic_M"/>
    <property type="match status" value="1"/>
</dbReference>
<proteinExistence type="inferred from homology"/>
<dbReference type="InterPro" id="IPR001891">
    <property type="entry name" value="Malic_OxRdtase"/>
</dbReference>
<dbReference type="InterPro" id="IPR051674">
    <property type="entry name" value="Malate_Decarboxylase"/>
</dbReference>
<feature type="domain" description="Malic enzyme N-terminal" evidence="7">
    <location>
        <begin position="15"/>
        <end position="148"/>
    </location>
</feature>
<keyword evidence="2" id="KW-0560">Oxidoreductase</keyword>
<dbReference type="GO" id="GO:0016616">
    <property type="term" value="F:oxidoreductase activity, acting on the CH-OH group of donors, NAD or NADP as acceptor"/>
    <property type="evidence" value="ECO:0007669"/>
    <property type="project" value="InterPro"/>
</dbReference>
<feature type="domain" description="Malic enzyme NAD-binding" evidence="6">
    <location>
        <begin position="160"/>
        <end position="383"/>
    </location>
</feature>
<feature type="binding site" evidence="5">
    <location>
        <position position="159"/>
    </location>
    <ligand>
        <name>a divalent metal cation</name>
        <dbReference type="ChEBI" id="CHEBI:60240"/>
    </ligand>
</feature>
<evidence type="ECO:0000313" key="10">
    <source>
        <dbReference type="EMBL" id="RJY50980.1"/>
    </source>
</evidence>